<reference evidence="2" key="1">
    <citation type="journal article" date="2014" name="Int. J. Syst. Evol. Microbiol.">
        <title>Complete genome of a new Firmicutes species belonging to the dominant human colonic microbiota ('Ruminococcus bicirculans') reveals two chromosomes and a selective capacity to utilize plant glucans.</title>
        <authorList>
            <consortium name="NISC Comparative Sequencing Program"/>
            <person name="Wegmann U."/>
            <person name="Louis P."/>
            <person name="Goesmann A."/>
            <person name="Henrissat B."/>
            <person name="Duncan S.H."/>
            <person name="Flint H.J."/>
        </authorList>
    </citation>
    <scope>NUCLEOTIDE SEQUENCE</scope>
    <source>
        <strain evidence="2">NBRC 107169</strain>
    </source>
</reference>
<organism evidence="2 3">
    <name type="scientific">Maritalea porphyrae</name>
    <dbReference type="NCBI Taxonomy" id="880732"/>
    <lineage>
        <taxon>Bacteria</taxon>
        <taxon>Pseudomonadati</taxon>
        <taxon>Pseudomonadota</taxon>
        <taxon>Alphaproteobacteria</taxon>
        <taxon>Hyphomicrobiales</taxon>
        <taxon>Devosiaceae</taxon>
        <taxon>Maritalea</taxon>
    </lineage>
</organism>
<dbReference type="PIRSF" id="PIRSF001439">
    <property type="entry name" value="CryM"/>
    <property type="match status" value="1"/>
</dbReference>
<reference evidence="2" key="2">
    <citation type="submission" date="2023-01" db="EMBL/GenBank/DDBJ databases">
        <title>Draft genome sequence of Maritalea porphyrae strain NBRC 107169.</title>
        <authorList>
            <person name="Sun Q."/>
            <person name="Mori K."/>
        </authorList>
    </citation>
    <scope>NUCLEOTIDE SEQUENCE</scope>
    <source>
        <strain evidence="2">NBRC 107169</strain>
    </source>
</reference>
<evidence type="ECO:0000313" key="3">
    <source>
        <dbReference type="Proteomes" id="UP001161405"/>
    </source>
</evidence>
<dbReference type="InterPro" id="IPR003462">
    <property type="entry name" value="ODC_Mu_crystall"/>
</dbReference>
<sequence>MRILQREEIVSLCDFDEMASAIERSYVAVSSGSATIPPVGYIQFPEQNGDCHIKFGHLHGDDVFVIKIATGFYNNPKLGLPTSNGMMVALSAKTGEVLAVLQDEGYLTDVRTAIGAAIATKALARPNAKKLLIIGAGIQAREQALAHNRFLPERDFKTTIWARNKDKAAELAQQLAKRGIAANPSDALEEECRAADIILTTTPSVEPIVQSDWIAPGTHITASGADAPGKCELDPALVQRAQLLVADKVDQCLDHGEFSNAALDKTRIIELGEVLAGSAGGRQNDEQVSIADMTGLASQDIAAATTVLKAAGVS</sequence>
<proteinExistence type="inferred from homology"/>
<protein>
    <submittedName>
        <fullName evidence="2">Ornithine cyclodeaminase</fullName>
    </submittedName>
</protein>
<comment type="similarity">
    <text evidence="1">Belongs to the ornithine cyclodeaminase/mu-crystallin family.</text>
</comment>
<dbReference type="Gene3D" id="3.40.50.720">
    <property type="entry name" value="NAD(P)-binding Rossmann-like Domain"/>
    <property type="match status" value="1"/>
</dbReference>
<dbReference type="InterPro" id="IPR023401">
    <property type="entry name" value="ODC_N"/>
</dbReference>
<dbReference type="InterPro" id="IPR036291">
    <property type="entry name" value="NAD(P)-bd_dom_sf"/>
</dbReference>
<accession>A0ABQ5UVH9</accession>
<dbReference type="PANTHER" id="PTHR13812">
    <property type="entry name" value="KETIMINE REDUCTASE MU-CRYSTALLIN"/>
    <property type="match status" value="1"/>
</dbReference>
<keyword evidence="3" id="KW-1185">Reference proteome</keyword>
<dbReference type="SUPFAM" id="SSF51735">
    <property type="entry name" value="NAD(P)-binding Rossmann-fold domains"/>
    <property type="match status" value="1"/>
</dbReference>
<dbReference type="EMBL" id="BSNI01000002">
    <property type="protein sequence ID" value="GLQ18365.1"/>
    <property type="molecule type" value="Genomic_DNA"/>
</dbReference>
<dbReference type="RefSeq" id="WP_284365256.1">
    <property type="nucleotide sequence ID" value="NZ_BSNI01000002.1"/>
</dbReference>
<dbReference type="Proteomes" id="UP001161405">
    <property type="component" value="Unassembled WGS sequence"/>
</dbReference>
<dbReference type="Gene3D" id="3.30.1780.10">
    <property type="entry name" value="ornithine cyclodeaminase, domain 1"/>
    <property type="match status" value="1"/>
</dbReference>
<gene>
    <name evidence="2" type="ORF">GCM10007879_26140</name>
</gene>
<name>A0ABQ5UVH9_9HYPH</name>
<evidence type="ECO:0000256" key="1">
    <source>
        <dbReference type="ARBA" id="ARBA00008903"/>
    </source>
</evidence>
<dbReference type="PANTHER" id="PTHR13812:SF19">
    <property type="entry name" value="KETIMINE REDUCTASE MU-CRYSTALLIN"/>
    <property type="match status" value="1"/>
</dbReference>
<comment type="caution">
    <text evidence="2">The sequence shown here is derived from an EMBL/GenBank/DDBJ whole genome shotgun (WGS) entry which is preliminary data.</text>
</comment>
<dbReference type="Pfam" id="PF02423">
    <property type="entry name" value="OCD_Mu_crystall"/>
    <property type="match status" value="1"/>
</dbReference>
<evidence type="ECO:0000313" key="2">
    <source>
        <dbReference type="EMBL" id="GLQ18365.1"/>
    </source>
</evidence>